<dbReference type="SUPFAM" id="SSF54160">
    <property type="entry name" value="Chromo domain-like"/>
    <property type="match status" value="1"/>
</dbReference>
<protein>
    <recommendedName>
        <fullName evidence="1">Chromo domain-containing protein</fullName>
    </recommendedName>
</protein>
<evidence type="ECO:0000259" key="1">
    <source>
        <dbReference type="PROSITE" id="PS50013"/>
    </source>
</evidence>
<accession>A0ABP9ZFL9</accession>
<dbReference type="InterPro" id="IPR023780">
    <property type="entry name" value="Chromo_domain"/>
</dbReference>
<dbReference type="Gene3D" id="2.40.50.40">
    <property type="match status" value="1"/>
</dbReference>
<keyword evidence="3" id="KW-1185">Reference proteome</keyword>
<evidence type="ECO:0000313" key="2">
    <source>
        <dbReference type="EMBL" id="GAA5817916.1"/>
    </source>
</evidence>
<proteinExistence type="predicted"/>
<comment type="caution">
    <text evidence="2">The sequence shown here is derived from an EMBL/GenBank/DDBJ whole genome shotgun (WGS) entry which is preliminary data.</text>
</comment>
<dbReference type="PROSITE" id="PS50013">
    <property type="entry name" value="CHROMO_2"/>
    <property type="match status" value="1"/>
</dbReference>
<organism evidence="2 3">
    <name type="scientific">Mucor flavus</name>
    <dbReference type="NCBI Taxonomy" id="439312"/>
    <lineage>
        <taxon>Eukaryota</taxon>
        <taxon>Fungi</taxon>
        <taxon>Fungi incertae sedis</taxon>
        <taxon>Mucoromycota</taxon>
        <taxon>Mucoromycotina</taxon>
        <taxon>Mucoromycetes</taxon>
        <taxon>Mucorales</taxon>
        <taxon>Mucorineae</taxon>
        <taxon>Mucoraceae</taxon>
        <taxon>Mucor</taxon>
    </lineage>
</organism>
<dbReference type="Proteomes" id="UP001473302">
    <property type="component" value="Unassembled WGS sequence"/>
</dbReference>
<sequence>MDARIRLQKEYEKLISSNWTFLDNDYTHVEKKHYHRTELQEIKLIDQMKDEVFKKLGELPINPELVKHVTLILDGHHNRIVYENVTVDQKILYSWKLKAPELEESNFTFPINKQKKIKLQDDEDKLNKYVAGFDAKNNIRVTKLETYNIQLILCCVLLNLKKISDMTNLTMIPKYSKWMEKGFNYPDINNITCKTKTVIFKINSMKLMKQRQLDTLSMLLSDIDIVEDSETIGADMIIDSTKNTYEIQYIYQHRKDSDGKKEYLVKWKGYNKKYNTWVKEDDFIENDILIEYNKDIMEEDL</sequence>
<dbReference type="InterPro" id="IPR000953">
    <property type="entry name" value="Chromo/chromo_shadow_dom"/>
</dbReference>
<dbReference type="InterPro" id="IPR016197">
    <property type="entry name" value="Chromo-like_dom_sf"/>
</dbReference>
<feature type="domain" description="Chromo" evidence="1">
    <location>
        <begin position="245"/>
        <end position="301"/>
    </location>
</feature>
<evidence type="ECO:0000313" key="3">
    <source>
        <dbReference type="Proteomes" id="UP001473302"/>
    </source>
</evidence>
<dbReference type="CDD" id="cd00024">
    <property type="entry name" value="CD_CSD"/>
    <property type="match status" value="1"/>
</dbReference>
<name>A0ABP9ZFL9_9FUNG</name>
<dbReference type="Pfam" id="PF00385">
    <property type="entry name" value="Chromo"/>
    <property type="match status" value="1"/>
</dbReference>
<dbReference type="SMART" id="SM00298">
    <property type="entry name" value="CHROMO"/>
    <property type="match status" value="1"/>
</dbReference>
<reference evidence="2 3" key="1">
    <citation type="submission" date="2024-04" db="EMBL/GenBank/DDBJ databases">
        <title>genome sequences of Mucor flavus KT1a and Helicostylum pulchrum KT1b strains isolated from the surface of a dry-aged beef.</title>
        <authorList>
            <person name="Toyotome T."/>
            <person name="Hosono M."/>
            <person name="Torimaru M."/>
            <person name="Fukuda K."/>
            <person name="Mikami N."/>
        </authorList>
    </citation>
    <scope>NUCLEOTIDE SEQUENCE [LARGE SCALE GENOMIC DNA]</scope>
    <source>
        <strain evidence="2 3">KT1a</strain>
    </source>
</reference>
<gene>
    <name evidence="2" type="ORF">MFLAVUS_011495</name>
</gene>
<dbReference type="EMBL" id="BAABUK010000060">
    <property type="protein sequence ID" value="GAA5817916.1"/>
    <property type="molecule type" value="Genomic_DNA"/>
</dbReference>